<feature type="domain" description="Ribosomal RNA small subunit methyltransferase E PUA-like" evidence="15">
    <location>
        <begin position="30"/>
        <end position="74"/>
    </location>
</feature>
<dbReference type="PIRSF" id="PIRSF015601">
    <property type="entry name" value="MTase_slr0722"/>
    <property type="match status" value="1"/>
</dbReference>
<feature type="region of interest" description="Disordered" evidence="13">
    <location>
        <begin position="1"/>
        <end position="20"/>
    </location>
</feature>
<dbReference type="InterPro" id="IPR006700">
    <property type="entry name" value="RsmE"/>
</dbReference>
<dbReference type="GO" id="GO:0005737">
    <property type="term" value="C:cytoplasm"/>
    <property type="evidence" value="ECO:0007669"/>
    <property type="project" value="UniProtKB-SubCell"/>
</dbReference>
<evidence type="ECO:0000256" key="4">
    <source>
        <dbReference type="ARBA" id="ARBA00013673"/>
    </source>
</evidence>
<name>A0A8J3AMH8_9BIFI</name>
<evidence type="ECO:0000256" key="10">
    <source>
        <dbReference type="ARBA" id="ARBA00025699"/>
    </source>
</evidence>
<reference evidence="16" key="1">
    <citation type="journal article" date="2014" name="Int. J. Syst. Evol. Microbiol.">
        <title>Complete genome sequence of Corynebacterium casei LMG S-19264T (=DSM 44701T), isolated from a smear-ripened cheese.</title>
        <authorList>
            <consortium name="US DOE Joint Genome Institute (JGI-PGF)"/>
            <person name="Walter F."/>
            <person name="Albersmeier A."/>
            <person name="Kalinowski J."/>
            <person name="Ruckert C."/>
        </authorList>
    </citation>
    <scope>NUCLEOTIDE SEQUENCE</scope>
    <source>
        <strain evidence="16">CCM 8606</strain>
    </source>
</reference>
<dbReference type="SUPFAM" id="SSF75217">
    <property type="entry name" value="alpha/beta knot"/>
    <property type="match status" value="1"/>
</dbReference>
<dbReference type="InterPro" id="IPR046886">
    <property type="entry name" value="RsmE_MTase_dom"/>
</dbReference>
<organism evidence="16 17">
    <name type="scientific">Galliscardovia ingluviei</name>
    <dbReference type="NCBI Taxonomy" id="1769422"/>
    <lineage>
        <taxon>Bacteria</taxon>
        <taxon>Bacillati</taxon>
        <taxon>Actinomycetota</taxon>
        <taxon>Actinomycetes</taxon>
        <taxon>Bifidobacteriales</taxon>
        <taxon>Bifidobacteriaceae</taxon>
        <taxon>Galliscardovia</taxon>
    </lineage>
</organism>
<dbReference type="PANTHER" id="PTHR30027:SF3">
    <property type="entry name" value="16S RRNA (URACIL(1498)-N(3))-METHYLTRANSFERASE"/>
    <property type="match status" value="1"/>
</dbReference>
<dbReference type="InterPro" id="IPR046887">
    <property type="entry name" value="RsmE_PUA-like"/>
</dbReference>
<dbReference type="Gene3D" id="2.40.240.20">
    <property type="entry name" value="Hypothetical PUA domain-like, domain 1"/>
    <property type="match status" value="1"/>
</dbReference>
<dbReference type="GO" id="GO:0070475">
    <property type="term" value="P:rRNA base methylation"/>
    <property type="evidence" value="ECO:0007669"/>
    <property type="project" value="TreeGrafter"/>
</dbReference>
<protein>
    <recommendedName>
        <fullName evidence="4 12">Ribosomal RNA small subunit methyltransferase E</fullName>
        <ecNumber evidence="3 12">2.1.1.193</ecNumber>
    </recommendedName>
</protein>
<evidence type="ECO:0000256" key="7">
    <source>
        <dbReference type="ARBA" id="ARBA00022603"/>
    </source>
</evidence>
<dbReference type="Proteomes" id="UP000619536">
    <property type="component" value="Unassembled WGS sequence"/>
</dbReference>
<dbReference type="EMBL" id="BMDH01000001">
    <property type="protein sequence ID" value="GGI13532.1"/>
    <property type="molecule type" value="Genomic_DNA"/>
</dbReference>
<evidence type="ECO:0000259" key="15">
    <source>
        <dbReference type="Pfam" id="PF20260"/>
    </source>
</evidence>
<evidence type="ECO:0000256" key="8">
    <source>
        <dbReference type="ARBA" id="ARBA00022679"/>
    </source>
</evidence>
<dbReference type="InterPro" id="IPR029026">
    <property type="entry name" value="tRNA_m1G_MTases_N"/>
</dbReference>
<keyword evidence="17" id="KW-1185">Reference proteome</keyword>
<dbReference type="EC" id="2.1.1.193" evidence="3 12"/>
<keyword evidence="6 12" id="KW-0698">rRNA processing</keyword>
<dbReference type="Pfam" id="PF20260">
    <property type="entry name" value="PUA_4"/>
    <property type="match status" value="1"/>
</dbReference>
<evidence type="ECO:0000256" key="9">
    <source>
        <dbReference type="ARBA" id="ARBA00022691"/>
    </source>
</evidence>
<dbReference type="NCBIfam" id="NF008693">
    <property type="entry name" value="PRK11713.2-3"/>
    <property type="match status" value="1"/>
</dbReference>
<proteinExistence type="inferred from homology"/>
<keyword evidence="9 12" id="KW-0949">S-adenosyl-L-methionine</keyword>
<dbReference type="InterPro" id="IPR029028">
    <property type="entry name" value="Alpha/beta_knot_MTases"/>
</dbReference>
<dbReference type="GO" id="GO:0070042">
    <property type="term" value="F:rRNA (uridine-N3-)-methyltransferase activity"/>
    <property type="evidence" value="ECO:0007669"/>
    <property type="project" value="TreeGrafter"/>
</dbReference>
<dbReference type="PANTHER" id="PTHR30027">
    <property type="entry name" value="RIBOSOMAL RNA SMALL SUBUNIT METHYLTRANSFERASE E"/>
    <property type="match status" value="1"/>
</dbReference>
<dbReference type="Pfam" id="PF04452">
    <property type="entry name" value="Methyltrans_RNA"/>
    <property type="match status" value="1"/>
</dbReference>
<feature type="domain" description="Ribosomal RNA small subunit methyltransferase E methyltransferase" evidence="14">
    <location>
        <begin position="85"/>
        <end position="260"/>
    </location>
</feature>
<dbReference type="CDD" id="cd18084">
    <property type="entry name" value="RsmE-like"/>
    <property type="match status" value="1"/>
</dbReference>
<evidence type="ECO:0000256" key="13">
    <source>
        <dbReference type="SAM" id="MobiDB-lite"/>
    </source>
</evidence>
<dbReference type="InterPro" id="IPR015947">
    <property type="entry name" value="PUA-like_sf"/>
</dbReference>
<reference evidence="16" key="2">
    <citation type="submission" date="2020-09" db="EMBL/GenBank/DDBJ databases">
        <authorList>
            <person name="Sun Q."/>
            <person name="Sedlacek I."/>
        </authorList>
    </citation>
    <scope>NUCLEOTIDE SEQUENCE</scope>
    <source>
        <strain evidence="16">CCM 8606</strain>
    </source>
</reference>
<evidence type="ECO:0000259" key="14">
    <source>
        <dbReference type="Pfam" id="PF04452"/>
    </source>
</evidence>
<accession>A0A8J3AMH8</accession>
<comment type="subcellular location">
    <subcellularLocation>
        <location evidence="1 12">Cytoplasm</location>
    </subcellularLocation>
</comment>
<keyword evidence="5 12" id="KW-0963">Cytoplasm</keyword>
<keyword evidence="8 12" id="KW-0808">Transferase</keyword>
<comment type="caution">
    <text evidence="16">The sequence shown here is derived from an EMBL/GenBank/DDBJ whole genome shotgun (WGS) entry which is preliminary data.</text>
</comment>
<evidence type="ECO:0000313" key="17">
    <source>
        <dbReference type="Proteomes" id="UP000619536"/>
    </source>
</evidence>
<evidence type="ECO:0000256" key="3">
    <source>
        <dbReference type="ARBA" id="ARBA00012328"/>
    </source>
</evidence>
<keyword evidence="7 12" id="KW-0489">Methyltransferase</keyword>
<evidence type="ECO:0000256" key="6">
    <source>
        <dbReference type="ARBA" id="ARBA00022552"/>
    </source>
</evidence>
<dbReference type="SUPFAM" id="SSF88697">
    <property type="entry name" value="PUA domain-like"/>
    <property type="match status" value="1"/>
</dbReference>
<dbReference type="NCBIfam" id="TIGR00046">
    <property type="entry name" value="RsmE family RNA methyltransferase"/>
    <property type="match status" value="1"/>
</dbReference>
<comment type="similarity">
    <text evidence="2 12">Belongs to the RNA methyltransferase RsmE family.</text>
</comment>
<evidence type="ECO:0000313" key="16">
    <source>
        <dbReference type="EMBL" id="GGI13532.1"/>
    </source>
</evidence>
<evidence type="ECO:0000256" key="2">
    <source>
        <dbReference type="ARBA" id="ARBA00005528"/>
    </source>
</evidence>
<evidence type="ECO:0000256" key="11">
    <source>
        <dbReference type="ARBA" id="ARBA00047944"/>
    </source>
</evidence>
<dbReference type="AlphaFoldDB" id="A0A8J3AMH8"/>
<gene>
    <name evidence="16" type="ORF">GCM10007377_06430</name>
</gene>
<evidence type="ECO:0000256" key="5">
    <source>
        <dbReference type="ARBA" id="ARBA00022490"/>
    </source>
</evidence>
<dbReference type="Gene3D" id="3.40.1280.10">
    <property type="match status" value="1"/>
</dbReference>
<evidence type="ECO:0000256" key="1">
    <source>
        <dbReference type="ARBA" id="ARBA00004496"/>
    </source>
</evidence>
<evidence type="ECO:0000256" key="12">
    <source>
        <dbReference type="PIRNR" id="PIRNR015601"/>
    </source>
</evidence>
<comment type="catalytic activity">
    <reaction evidence="11 12">
        <text>uridine(1498) in 16S rRNA + S-adenosyl-L-methionine = N(3)-methyluridine(1498) in 16S rRNA + S-adenosyl-L-homocysteine + H(+)</text>
        <dbReference type="Rhea" id="RHEA:42920"/>
        <dbReference type="Rhea" id="RHEA-COMP:10283"/>
        <dbReference type="Rhea" id="RHEA-COMP:10284"/>
        <dbReference type="ChEBI" id="CHEBI:15378"/>
        <dbReference type="ChEBI" id="CHEBI:57856"/>
        <dbReference type="ChEBI" id="CHEBI:59789"/>
        <dbReference type="ChEBI" id="CHEBI:65315"/>
        <dbReference type="ChEBI" id="CHEBI:74502"/>
        <dbReference type="EC" id="2.1.1.193"/>
    </reaction>
</comment>
<dbReference type="RefSeq" id="WP_188354775.1">
    <property type="nucleotide sequence ID" value="NZ_BMDH01000001.1"/>
</dbReference>
<comment type="function">
    <text evidence="10 12">Specifically methylates the N3 position of the uracil ring of uridine 1498 (m3U1498) in 16S rRNA. Acts on the fully assembled 30S ribosomal subunit.</text>
</comment>
<sequence length="269" mass="29395">MTSPLFLIDPTNDESPLSSDELRDGWVVTLPDTVARHALKSMRLAAGDELMLSDGQGLRVQAVVDDVQANTVRITAVGRQPEVMTRIGLIQALAKQGRDEQAIEASCEIGVDEVTPWQAHRSIVQWKGNKQEKALSKWQQVLNRATEQSRRSWCPQLHHSITTQQLVQWCLRANVHGDLIIVLHQDATDTWDSVEQLVLDMAQRSCEDGKARTVHVVVGPEGGIAEEEITALTGAGAHIVALGTHIMRASTAGPVAVALLSRVLGRYDG</sequence>